<accession>A0A2P2C741</accession>
<dbReference type="SUPFAM" id="SSF56219">
    <property type="entry name" value="DNase I-like"/>
    <property type="match status" value="1"/>
</dbReference>
<gene>
    <name evidence="2" type="ORF">NOCA2350094</name>
</gene>
<reference evidence="2" key="1">
    <citation type="submission" date="2015-08" db="EMBL/GenBank/DDBJ databases">
        <authorList>
            <person name="Babu N.S."/>
            <person name="Beckwith C.J."/>
            <person name="Beseler K.G."/>
            <person name="Brison A."/>
            <person name="Carone J.V."/>
            <person name="Caskin T.P."/>
            <person name="Diamond M."/>
            <person name="Durham M.E."/>
            <person name="Foxe J.M."/>
            <person name="Go M."/>
            <person name="Henderson B.A."/>
            <person name="Jones I.B."/>
            <person name="McGettigan J.A."/>
            <person name="Micheletti S.J."/>
            <person name="Nasrallah M.E."/>
            <person name="Ortiz D."/>
            <person name="Piller C.R."/>
            <person name="Privatt S.R."/>
            <person name="Schneider S.L."/>
            <person name="Sharp S."/>
            <person name="Smith T.C."/>
            <person name="Stanton J.D."/>
            <person name="Ullery H.E."/>
            <person name="Wilson R.J."/>
            <person name="Serrano M.G."/>
            <person name="Buck G."/>
            <person name="Lee V."/>
            <person name="Wang Y."/>
            <person name="Carvalho R."/>
            <person name="Voegtly L."/>
            <person name="Shi R."/>
            <person name="Duckworth R."/>
            <person name="Johnson A."/>
            <person name="Loviza R."/>
            <person name="Walstead R."/>
            <person name="Shah Z."/>
            <person name="Kiflezghi M."/>
            <person name="Wade K."/>
            <person name="Ball S.L."/>
            <person name="Bradley K.W."/>
            <person name="Asai D.J."/>
            <person name="Bowman C.A."/>
            <person name="Russell D.A."/>
            <person name="Pope W.H."/>
            <person name="Jacobs-Sera D."/>
            <person name="Hendrix R.W."/>
            <person name="Hatfull G.F."/>
        </authorList>
    </citation>
    <scope>NUCLEOTIDE SEQUENCE</scope>
</reference>
<dbReference type="InterPro" id="IPR005135">
    <property type="entry name" value="Endo/exonuclease/phosphatase"/>
</dbReference>
<dbReference type="EMBL" id="CZKA01000029">
    <property type="protein sequence ID" value="CUR56622.1"/>
    <property type="molecule type" value="Genomic_DNA"/>
</dbReference>
<feature type="domain" description="Endonuclease/exonuclease/phosphatase" evidence="1">
    <location>
        <begin position="48"/>
        <end position="287"/>
    </location>
</feature>
<dbReference type="GO" id="GO:0003824">
    <property type="term" value="F:catalytic activity"/>
    <property type="evidence" value="ECO:0007669"/>
    <property type="project" value="InterPro"/>
</dbReference>
<dbReference type="Gene3D" id="3.60.10.10">
    <property type="entry name" value="Endonuclease/exonuclease/phosphatase"/>
    <property type="match status" value="1"/>
</dbReference>
<organism evidence="2">
    <name type="scientific">metagenome</name>
    <dbReference type="NCBI Taxonomy" id="256318"/>
    <lineage>
        <taxon>unclassified sequences</taxon>
        <taxon>metagenomes</taxon>
    </lineage>
</organism>
<dbReference type="Pfam" id="PF03372">
    <property type="entry name" value="Exo_endo_phos"/>
    <property type="match status" value="1"/>
</dbReference>
<protein>
    <recommendedName>
        <fullName evidence="1">Endonuclease/exonuclease/phosphatase domain-containing protein</fullName>
    </recommendedName>
</protein>
<sequence length="302" mass="33398">MPLARPRTLIACTLAAVSLSLTGVAPAPATPVSSTNSQAASTLPVRIGTYNILCTVGTATFRSAVEGLVPRVDVAGLQEVNSHEKEAVLASLSSSGWAYWRSEVDHAEQNPVIWNTNRFRLLGARVVKLNEPGWIGNERPGPNTIHTMYASVVHLRDLATDQDVSIVNTHLVAGAVKAGRMTPGRKRLFNIYREQVRSLADLTRTERAWGNTFVMGDLNVGWVADERERLRRLPFMTFRRQSMPSMWRTQIPSANRGTHENALIDQIYYKNKAASTSVEFDLKYSDHRPAIATYNLDVLAAS</sequence>
<evidence type="ECO:0000313" key="2">
    <source>
        <dbReference type="EMBL" id="CUR56622.1"/>
    </source>
</evidence>
<proteinExistence type="predicted"/>
<evidence type="ECO:0000259" key="1">
    <source>
        <dbReference type="Pfam" id="PF03372"/>
    </source>
</evidence>
<dbReference type="InterPro" id="IPR036691">
    <property type="entry name" value="Endo/exonu/phosph_ase_sf"/>
</dbReference>
<name>A0A2P2C741_9ZZZZ</name>
<dbReference type="AlphaFoldDB" id="A0A2P2C741"/>